<dbReference type="InterPro" id="IPR029044">
    <property type="entry name" value="Nucleotide-diphossugar_trans"/>
</dbReference>
<accession>A0A6P0UBH7</accession>
<protein>
    <submittedName>
        <fullName evidence="1">DUF2064 domain-containing protein</fullName>
    </submittedName>
</protein>
<reference evidence="1 2" key="1">
    <citation type="submission" date="2020-01" db="EMBL/GenBank/DDBJ databases">
        <title>Muriicola jejuensis KCTC 22299.</title>
        <authorList>
            <person name="Wang G."/>
        </authorList>
    </citation>
    <scope>NUCLEOTIDE SEQUENCE [LARGE SCALE GENOMIC DNA]</scope>
    <source>
        <strain evidence="1 2">KCTC 22299</strain>
    </source>
</reference>
<organism evidence="1 2">
    <name type="scientific">Muriicola jejuensis</name>
    <dbReference type="NCBI Taxonomy" id="504488"/>
    <lineage>
        <taxon>Bacteria</taxon>
        <taxon>Pseudomonadati</taxon>
        <taxon>Bacteroidota</taxon>
        <taxon>Flavobacteriia</taxon>
        <taxon>Flavobacteriales</taxon>
        <taxon>Flavobacteriaceae</taxon>
        <taxon>Muriicola</taxon>
    </lineage>
</organism>
<name>A0A6P0UBH7_9FLAO</name>
<keyword evidence="2" id="KW-1185">Reference proteome</keyword>
<dbReference type="NCBIfam" id="TIGR04282">
    <property type="entry name" value="glyco_like_cofC"/>
    <property type="match status" value="1"/>
</dbReference>
<dbReference type="Proteomes" id="UP000468443">
    <property type="component" value="Unassembled WGS sequence"/>
</dbReference>
<dbReference type="InterPro" id="IPR018641">
    <property type="entry name" value="Trfase_1_rSAM/seldom-assoc"/>
</dbReference>
<sequence>MKAKNKDLLIIFTRNPVPGKCKTRLAASVGDEAALEIYLFLLRHTVAVTTPLNADKRVYYSDSMGVNDLWDEEVYSKHVQEGADLGQRMARAFKNGFSDGYKNIIIIGSDLFDLNTEDLNKAFEALKKSDYVLGPAQDGGYYLLGMKHFKSELFENKAWGSSRVLEQTLADLKEEACILLPPKNDVDVLEDILDNPAFLPFIKDKI</sequence>
<dbReference type="SUPFAM" id="SSF53448">
    <property type="entry name" value="Nucleotide-diphospho-sugar transferases"/>
    <property type="match status" value="1"/>
</dbReference>
<dbReference type="PANTHER" id="PTHR36529">
    <property type="entry name" value="SLL1095 PROTEIN"/>
    <property type="match status" value="1"/>
</dbReference>
<proteinExistence type="predicted"/>
<dbReference type="RefSeq" id="WP_163692387.1">
    <property type="nucleotide sequence ID" value="NZ_FXTW01000001.1"/>
</dbReference>
<dbReference type="Pfam" id="PF09837">
    <property type="entry name" value="DUF2064"/>
    <property type="match status" value="1"/>
</dbReference>
<dbReference type="AlphaFoldDB" id="A0A6P0UBH7"/>
<comment type="caution">
    <text evidence="1">The sequence shown here is derived from an EMBL/GenBank/DDBJ whole genome shotgun (WGS) entry which is preliminary data.</text>
</comment>
<dbReference type="EMBL" id="JAABOP010000001">
    <property type="protein sequence ID" value="NER10377.1"/>
    <property type="molecule type" value="Genomic_DNA"/>
</dbReference>
<evidence type="ECO:0000313" key="2">
    <source>
        <dbReference type="Proteomes" id="UP000468443"/>
    </source>
</evidence>
<dbReference type="Gene3D" id="3.90.550.10">
    <property type="entry name" value="Spore Coat Polysaccharide Biosynthesis Protein SpsA, Chain A"/>
    <property type="match status" value="1"/>
</dbReference>
<evidence type="ECO:0000313" key="1">
    <source>
        <dbReference type="EMBL" id="NER10377.1"/>
    </source>
</evidence>
<gene>
    <name evidence="1" type="ORF">GWK09_07600</name>
</gene>
<dbReference type="PANTHER" id="PTHR36529:SF1">
    <property type="entry name" value="GLYCOSYLTRANSFERASE"/>
    <property type="match status" value="1"/>
</dbReference>